<feature type="binding site" evidence="9">
    <location>
        <position position="231"/>
    </location>
    <ligand>
        <name>shikimate</name>
        <dbReference type="ChEBI" id="CHEBI:36208"/>
    </ligand>
</feature>
<organism evidence="12 13">
    <name type="scientific">Billgrantia tianxiuensis</name>
    <dbReference type="NCBI Taxonomy" id="2497861"/>
    <lineage>
        <taxon>Bacteria</taxon>
        <taxon>Pseudomonadati</taxon>
        <taxon>Pseudomonadota</taxon>
        <taxon>Gammaproteobacteria</taxon>
        <taxon>Oceanospirillales</taxon>
        <taxon>Halomonadaceae</taxon>
        <taxon>Billgrantia</taxon>
    </lineage>
</organism>
<dbReference type="GO" id="GO:0009423">
    <property type="term" value="P:chorismate biosynthetic process"/>
    <property type="evidence" value="ECO:0007669"/>
    <property type="project" value="UniProtKB-UniRule"/>
</dbReference>
<keyword evidence="6 9" id="KW-0057">Aromatic amino acid biosynthesis</keyword>
<feature type="binding site" evidence="9">
    <location>
        <position position="252"/>
    </location>
    <ligand>
        <name>NADP(+)</name>
        <dbReference type="ChEBI" id="CHEBI:58349"/>
    </ligand>
</feature>
<dbReference type="Gene3D" id="3.40.50.720">
    <property type="entry name" value="NAD(P)-binding Rossmann-like Domain"/>
    <property type="match status" value="1"/>
</dbReference>
<comment type="pathway">
    <text evidence="8">Aromatic compound metabolism; 3,4-dihydroxybenzoate biosynthesis; 3-dehydroquinate from D-quinate (NAD(+) route).</text>
</comment>
<evidence type="ECO:0000259" key="10">
    <source>
        <dbReference type="Pfam" id="PF01488"/>
    </source>
</evidence>
<evidence type="ECO:0000259" key="11">
    <source>
        <dbReference type="Pfam" id="PF08501"/>
    </source>
</evidence>
<dbReference type="SUPFAM" id="SSF51735">
    <property type="entry name" value="NAD(P)-binding Rossmann-fold domains"/>
    <property type="match status" value="1"/>
</dbReference>
<dbReference type="PANTHER" id="PTHR21089">
    <property type="entry name" value="SHIKIMATE DEHYDROGENASE"/>
    <property type="match status" value="1"/>
</dbReference>
<dbReference type="Pfam" id="PF01488">
    <property type="entry name" value="Shikimate_DH"/>
    <property type="match status" value="1"/>
</dbReference>
<dbReference type="Proteomes" id="UP000464013">
    <property type="component" value="Chromosome"/>
</dbReference>
<feature type="binding site" evidence="9">
    <location>
        <position position="89"/>
    </location>
    <ligand>
        <name>NADP(+)</name>
        <dbReference type="ChEBI" id="CHEBI:58349"/>
    </ligand>
</feature>
<comment type="caution">
    <text evidence="9">Lacks conserved residue(s) required for the propagation of feature annotation.</text>
</comment>
<dbReference type="GO" id="GO:0009073">
    <property type="term" value="P:aromatic amino acid family biosynthetic process"/>
    <property type="evidence" value="ECO:0007669"/>
    <property type="project" value="UniProtKB-KW"/>
</dbReference>
<keyword evidence="13" id="KW-1185">Reference proteome</keyword>
<feature type="binding site" evidence="9">
    <location>
        <position position="73"/>
    </location>
    <ligand>
        <name>shikimate</name>
        <dbReference type="ChEBI" id="CHEBI:36208"/>
    </ligand>
</feature>
<evidence type="ECO:0000256" key="6">
    <source>
        <dbReference type="ARBA" id="ARBA00023141"/>
    </source>
</evidence>
<dbReference type="GO" id="GO:0004764">
    <property type="term" value="F:shikimate 3-dehydrogenase (NADP+) activity"/>
    <property type="evidence" value="ECO:0007669"/>
    <property type="project" value="UniProtKB-UniRule"/>
</dbReference>
<dbReference type="NCBIfam" id="NF009201">
    <property type="entry name" value="PRK12549.1"/>
    <property type="match status" value="1"/>
</dbReference>
<evidence type="ECO:0000313" key="13">
    <source>
        <dbReference type="Proteomes" id="UP000464013"/>
    </source>
</evidence>
<comment type="function">
    <text evidence="9">Involved in the biosynthesis of the chorismate, which leads to the biosynthesis of aromatic amino acids. Catalyzes the reversible NADPH linked reduction of 3-dehydroshikimate (DHSA) to yield shikimate (SA).</text>
</comment>
<dbReference type="GO" id="GO:0005829">
    <property type="term" value="C:cytosol"/>
    <property type="evidence" value="ECO:0007669"/>
    <property type="project" value="TreeGrafter"/>
</dbReference>
<dbReference type="UniPathway" id="UPA00053">
    <property type="reaction ID" value="UER00087"/>
</dbReference>
<gene>
    <name evidence="9" type="primary">aroE</name>
    <name evidence="12" type="ORF">EKK97_10020</name>
</gene>
<evidence type="ECO:0000256" key="3">
    <source>
        <dbReference type="ARBA" id="ARBA00022605"/>
    </source>
</evidence>
<evidence type="ECO:0000256" key="4">
    <source>
        <dbReference type="ARBA" id="ARBA00022857"/>
    </source>
</evidence>
<comment type="similarity">
    <text evidence="9">Belongs to the shikimate dehydrogenase family.</text>
</comment>
<evidence type="ECO:0000256" key="9">
    <source>
        <dbReference type="HAMAP-Rule" id="MF_00222"/>
    </source>
</evidence>
<feature type="binding site" evidence="9">
    <location>
        <position position="259"/>
    </location>
    <ligand>
        <name>shikimate</name>
        <dbReference type="ChEBI" id="CHEBI:36208"/>
    </ligand>
</feature>
<evidence type="ECO:0000256" key="5">
    <source>
        <dbReference type="ARBA" id="ARBA00023002"/>
    </source>
</evidence>
<dbReference type="HAMAP" id="MF_00222">
    <property type="entry name" value="Shikimate_DH_AroE"/>
    <property type="match status" value="1"/>
</dbReference>
<proteinExistence type="inferred from homology"/>
<dbReference type="InterPro" id="IPR022893">
    <property type="entry name" value="Shikimate_DH_fam"/>
</dbReference>
<comment type="subunit">
    <text evidence="9">Homodimer.</text>
</comment>
<dbReference type="AlphaFoldDB" id="A0A6I6SK18"/>
<dbReference type="Gene3D" id="3.40.50.10860">
    <property type="entry name" value="Leucine Dehydrogenase, chain A, domain 1"/>
    <property type="match status" value="1"/>
</dbReference>
<name>A0A6I6SK18_9GAMM</name>
<comment type="catalytic activity">
    <reaction evidence="7 9">
        <text>shikimate + NADP(+) = 3-dehydroshikimate + NADPH + H(+)</text>
        <dbReference type="Rhea" id="RHEA:17737"/>
        <dbReference type="ChEBI" id="CHEBI:15378"/>
        <dbReference type="ChEBI" id="CHEBI:16630"/>
        <dbReference type="ChEBI" id="CHEBI:36208"/>
        <dbReference type="ChEBI" id="CHEBI:57783"/>
        <dbReference type="ChEBI" id="CHEBI:58349"/>
        <dbReference type="EC" id="1.1.1.25"/>
    </reaction>
</comment>
<dbReference type="GO" id="GO:0008652">
    <property type="term" value="P:amino acid biosynthetic process"/>
    <property type="evidence" value="ECO:0007669"/>
    <property type="project" value="UniProtKB-KW"/>
</dbReference>
<feature type="binding site" evidence="9">
    <location>
        <position position="113"/>
    </location>
    <ligand>
        <name>shikimate</name>
        <dbReference type="ChEBI" id="CHEBI:36208"/>
    </ligand>
</feature>
<dbReference type="GO" id="GO:0050661">
    <property type="term" value="F:NADP binding"/>
    <property type="evidence" value="ECO:0007669"/>
    <property type="project" value="TreeGrafter"/>
</dbReference>
<dbReference type="Pfam" id="PF08501">
    <property type="entry name" value="Shikimate_dh_N"/>
    <property type="match status" value="1"/>
</dbReference>
<evidence type="ECO:0000313" key="12">
    <source>
        <dbReference type="EMBL" id="QHC49872.1"/>
    </source>
</evidence>
<evidence type="ECO:0000256" key="1">
    <source>
        <dbReference type="ARBA" id="ARBA00004871"/>
    </source>
</evidence>
<dbReference type="CDD" id="cd01065">
    <property type="entry name" value="NAD_bind_Shikimate_DH"/>
    <property type="match status" value="1"/>
</dbReference>
<keyword evidence="4 9" id="KW-0521">NADP</keyword>
<dbReference type="InterPro" id="IPR046346">
    <property type="entry name" value="Aminoacid_DH-like_N_sf"/>
</dbReference>
<sequence>MSAVNDHSVLVGLIGASIQLSKTPDLHMEEGRNQGLAYVYKLIDLDSLGFGAEVLPELLQAVRLTAFDGLNITFPCKQSILPHLDELSDEASAIGAVNTVVIRGGKLVGHNTDCTGFGEAFRRNLSQQSRRRVVQMGAGGAGAAVANALLEQGVETLVIFDTDANRACELVDSLKGRFSTGRAQLGSDLAAEIAAADGLVNTTPVGMDKLPGMPVPESLLRSELWVADIIYFPRETELLRKAKALGCTTMDGTNMAVFQAVKAFELISGRPADAARMMAHFQRLAAAGD</sequence>
<dbReference type="KEGG" id="htx:EKK97_10020"/>
<dbReference type="SUPFAM" id="SSF53223">
    <property type="entry name" value="Aminoacid dehydrogenase-like, N-terminal domain"/>
    <property type="match status" value="1"/>
</dbReference>
<feature type="binding site" evidence="9">
    <location>
        <begin position="21"/>
        <end position="23"/>
    </location>
    <ligand>
        <name>shikimate</name>
        <dbReference type="ChEBI" id="CHEBI:36208"/>
    </ligand>
</feature>
<evidence type="ECO:0000256" key="2">
    <source>
        <dbReference type="ARBA" id="ARBA00012962"/>
    </source>
</evidence>
<comment type="pathway">
    <text evidence="1 9">Metabolic intermediate biosynthesis; chorismate biosynthesis; chorismate from D-erythrose 4-phosphate and phosphoenolpyruvate: step 4/7.</text>
</comment>
<feature type="domain" description="Quinate/shikimate 5-dehydrogenase/glutamyl-tRNA reductase" evidence="10">
    <location>
        <begin position="123"/>
        <end position="201"/>
    </location>
</feature>
<dbReference type="InterPro" id="IPR013708">
    <property type="entry name" value="Shikimate_DH-bd_N"/>
</dbReference>
<feature type="binding site" evidence="9">
    <location>
        <position position="229"/>
    </location>
    <ligand>
        <name>NADP(+)</name>
        <dbReference type="ChEBI" id="CHEBI:58349"/>
    </ligand>
</feature>
<dbReference type="RefSeq" id="WP_159551563.1">
    <property type="nucleotide sequence ID" value="NZ_CP035042.1"/>
</dbReference>
<feature type="domain" description="Shikimate dehydrogenase substrate binding N-terminal" evidence="11">
    <location>
        <begin position="13"/>
        <end position="100"/>
    </location>
</feature>
<dbReference type="OrthoDB" id="9792692at2"/>
<dbReference type="EC" id="1.1.1.25" evidence="2 9"/>
<reference evidence="12 13" key="1">
    <citation type="submission" date="2019-01" db="EMBL/GenBank/DDBJ databases">
        <title>Complete genome of a denitifying bacterium Halomons sp. BC-M4-5.</title>
        <authorList>
            <person name="Wang L."/>
            <person name="Shao Z."/>
        </authorList>
    </citation>
    <scope>NUCLEOTIDE SEQUENCE [LARGE SCALE GENOMIC DNA]</scope>
    <source>
        <strain evidence="12 13">BC-M4-5</strain>
    </source>
</reference>
<feature type="binding site" evidence="9">
    <location>
        <begin position="137"/>
        <end position="141"/>
    </location>
    <ligand>
        <name>NADP(+)</name>
        <dbReference type="ChEBI" id="CHEBI:58349"/>
    </ligand>
</feature>
<dbReference type="GO" id="GO:0019632">
    <property type="term" value="P:shikimate metabolic process"/>
    <property type="evidence" value="ECO:0007669"/>
    <property type="project" value="TreeGrafter"/>
</dbReference>
<keyword evidence="3 9" id="KW-0028">Amino-acid biosynthesis</keyword>
<dbReference type="InterPro" id="IPR006151">
    <property type="entry name" value="Shikm_DH/Glu-tRNA_Rdtase"/>
</dbReference>
<feature type="binding site" evidence="9">
    <location>
        <position position="98"/>
    </location>
    <ligand>
        <name>shikimate</name>
        <dbReference type="ChEBI" id="CHEBI:36208"/>
    </ligand>
</feature>
<keyword evidence="5 9" id="KW-0560">Oxidoreductase</keyword>
<dbReference type="FunFam" id="3.40.50.720:FF:000086">
    <property type="entry name" value="Quinate/shikimate dehydrogenase"/>
    <property type="match status" value="1"/>
</dbReference>
<dbReference type="NCBIfam" id="NF001319">
    <property type="entry name" value="PRK00258.3-3"/>
    <property type="match status" value="1"/>
</dbReference>
<dbReference type="InterPro" id="IPR036291">
    <property type="entry name" value="NAD(P)-bd_dom_sf"/>
</dbReference>
<feature type="active site" description="Proton acceptor" evidence="9">
    <location>
        <position position="77"/>
    </location>
</feature>
<evidence type="ECO:0000256" key="8">
    <source>
        <dbReference type="ARBA" id="ARBA00060613"/>
    </source>
</evidence>
<evidence type="ECO:0000256" key="7">
    <source>
        <dbReference type="ARBA" id="ARBA00049442"/>
    </source>
</evidence>
<accession>A0A6I6SK18</accession>
<protein>
    <recommendedName>
        <fullName evidence="2 9">Shikimate dehydrogenase (NADP(+))</fullName>
        <shortName evidence="9">SDH</shortName>
        <ecNumber evidence="2 9">1.1.1.25</ecNumber>
    </recommendedName>
</protein>
<dbReference type="PANTHER" id="PTHR21089:SF1">
    <property type="entry name" value="BIFUNCTIONAL 3-DEHYDROQUINATE DEHYDRATASE_SHIKIMATE DEHYDROGENASE, CHLOROPLASTIC"/>
    <property type="match status" value="1"/>
</dbReference>
<dbReference type="EMBL" id="CP035042">
    <property type="protein sequence ID" value="QHC49872.1"/>
    <property type="molecule type" value="Genomic_DNA"/>
</dbReference>